<keyword evidence="4" id="KW-1185">Reference proteome</keyword>
<dbReference type="InterPro" id="IPR021878">
    <property type="entry name" value="TgpA_N"/>
</dbReference>
<feature type="transmembrane region" description="Helical" evidence="1">
    <location>
        <begin position="129"/>
        <end position="148"/>
    </location>
</feature>
<dbReference type="InterPro" id="IPR038765">
    <property type="entry name" value="Papain-like_cys_pep_sf"/>
</dbReference>
<dbReference type="InterPro" id="IPR052901">
    <property type="entry name" value="Bact_TGase-like"/>
</dbReference>
<evidence type="ECO:0000256" key="1">
    <source>
        <dbReference type="SAM" id="Phobius"/>
    </source>
</evidence>
<keyword evidence="1" id="KW-1133">Transmembrane helix</keyword>
<dbReference type="Pfam" id="PF11992">
    <property type="entry name" value="TgpA_N"/>
    <property type="match status" value="1"/>
</dbReference>
<dbReference type="RefSeq" id="WP_407348930.1">
    <property type="nucleotide sequence ID" value="NZ_CP136864.1"/>
</dbReference>
<gene>
    <name evidence="3" type="ORF">R0135_03815</name>
</gene>
<dbReference type="Proteomes" id="UP001626537">
    <property type="component" value="Chromosome"/>
</dbReference>
<name>A0ABZ0I546_9GAMM</name>
<evidence type="ECO:0000313" key="4">
    <source>
        <dbReference type="Proteomes" id="UP001626537"/>
    </source>
</evidence>
<evidence type="ECO:0000259" key="2">
    <source>
        <dbReference type="SMART" id="SM00460"/>
    </source>
</evidence>
<proteinExistence type="predicted"/>
<protein>
    <submittedName>
        <fullName evidence="3">DUF3488 and transglutaminase-like domain-containing protein</fullName>
    </submittedName>
</protein>
<accession>A0ABZ0I546</accession>
<organism evidence="3 4">
    <name type="scientific">Congregibacter variabilis</name>
    <dbReference type="NCBI Taxonomy" id="3081200"/>
    <lineage>
        <taxon>Bacteria</taxon>
        <taxon>Pseudomonadati</taxon>
        <taxon>Pseudomonadota</taxon>
        <taxon>Gammaproteobacteria</taxon>
        <taxon>Cellvibrionales</taxon>
        <taxon>Halieaceae</taxon>
        <taxon>Congregibacter</taxon>
    </lineage>
</organism>
<evidence type="ECO:0000313" key="3">
    <source>
        <dbReference type="EMBL" id="WOJ94295.1"/>
    </source>
</evidence>
<feature type="transmembrane region" description="Helical" evidence="1">
    <location>
        <begin position="160"/>
        <end position="181"/>
    </location>
</feature>
<feature type="transmembrane region" description="Helical" evidence="1">
    <location>
        <begin position="105"/>
        <end position="123"/>
    </location>
</feature>
<sequence length="667" mass="75706">MKQAQQLPRPALLWIIVAQALLLLPHLPRLPIWVAAVYLLAFAWRVQAFRGRMELPGRWLKVVLALASIAGIVLSFGSLFGVEPMVAFLLTAFALKLTEMRSRKDAYVVIFLGYFVCLTEFLFTQDLLIVAYSILLVWVLTIALVAVHRPSGRLRDLQPVRMAGVMLLQAVPLMLVLFFLFPRIGPLWSVPLKSHTAQTGMSDRLRPGDVSQLSQSTDVAFRARFEGDIPPVSQLYWRGTVMSALEDGTWRSLRYFEIPAQNRRAPQVQTEGESLRYNIIMAPTQQNWLFALRYARTPKPGVMELNDFRLYSPAIIENEYQYDAQSWPDTPVEKELSPWRRGVETALSPSDNPRTRQLAESLYARSDTPRAFVDAVLGHFRNEAFFYTLQPPLLGDQDMMDQFLFGSRRGFCEHYAYAFAVMMRSVGIPARIVGGYLGGEVNPVNRTVIVHQFDAHAWNEVWFEDEGWVRVDPTAAVAPDRILYGLERAVAGEGSFLSASPLSPLRYRGIGWINSMRLRYDALTYRWQSWVTGFDGQAQFDLLRSVLGEISVSRSLGLLLGSGVLTMAVVSLFLFRGPRAFPRPAFETELLRFQEALWRRGLKPIPGETPGQLTERAASRWPEQAETLRALYRALELSVYAPLAASQNSDRLRRELRTRIRAIQFSL</sequence>
<dbReference type="InterPro" id="IPR025403">
    <property type="entry name" value="TgpA-like_C"/>
</dbReference>
<dbReference type="Gene3D" id="3.10.620.30">
    <property type="match status" value="1"/>
</dbReference>
<dbReference type="SUPFAM" id="SSF54001">
    <property type="entry name" value="Cysteine proteinases"/>
    <property type="match status" value="1"/>
</dbReference>
<dbReference type="InterPro" id="IPR002931">
    <property type="entry name" value="Transglutaminase-like"/>
</dbReference>
<reference evidence="3 4" key="1">
    <citation type="submission" date="2023-10" db="EMBL/GenBank/DDBJ databases">
        <title>Two novel species belonging to the OM43/NOR5 clade.</title>
        <authorList>
            <person name="Park M."/>
        </authorList>
    </citation>
    <scope>NUCLEOTIDE SEQUENCE [LARGE SCALE GENOMIC DNA]</scope>
    <source>
        <strain evidence="3 4">IMCC43200</strain>
    </source>
</reference>
<dbReference type="PANTHER" id="PTHR42736">
    <property type="entry name" value="PROTEIN-GLUTAMINE GAMMA-GLUTAMYLTRANSFERASE"/>
    <property type="match status" value="1"/>
</dbReference>
<dbReference type="SMART" id="SM00460">
    <property type="entry name" value="TGc"/>
    <property type="match status" value="1"/>
</dbReference>
<keyword evidence="1" id="KW-0812">Transmembrane</keyword>
<dbReference type="PANTHER" id="PTHR42736:SF1">
    <property type="entry name" value="PROTEIN-GLUTAMINE GAMMA-GLUTAMYLTRANSFERASE"/>
    <property type="match status" value="1"/>
</dbReference>
<feature type="transmembrane region" description="Helical" evidence="1">
    <location>
        <begin position="30"/>
        <end position="47"/>
    </location>
</feature>
<dbReference type="EMBL" id="CP136864">
    <property type="protein sequence ID" value="WOJ94295.1"/>
    <property type="molecule type" value="Genomic_DNA"/>
</dbReference>
<feature type="domain" description="Transglutaminase-like" evidence="2">
    <location>
        <begin position="404"/>
        <end position="475"/>
    </location>
</feature>
<dbReference type="Pfam" id="PF13559">
    <property type="entry name" value="DUF4129"/>
    <property type="match status" value="1"/>
</dbReference>
<keyword evidence="1" id="KW-0472">Membrane</keyword>
<feature type="transmembrane region" description="Helical" evidence="1">
    <location>
        <begin position="59"/>
        <end position="76"/>
    </location>
</feature>
<dbReference type="Pfam" id="PF01841">
    <property type="entry name" value="Transglut_core"/>
    <property type="match status" value="1"/>
</dbReference>